<proteinExistence type="predicted"/>
<protein>
    <submittedName>
        <fullName evidence="4">Pyridoxamine 5'-phosphate oxidase family protein</fullName>
    </submittedName>
</protein>
<feature type="region of interest" description="Disordered" evidence="2">
    <location>
        <begin position="19"/>
        <end position="41"/>
    </location>
</feature>
<gene>
    <name evidence="4" type="ORF">ACFPBZ_15110</name>
</gene>
<dbReference type="EMBL" id="JBHSIV010000014">
    <property type="protein sequence ID" value="MFC5063549.1"/>
    <property type="molecule type" value="Genomic_DNA"/>
</dbReference>
<accession>A0ABV9YN49</accession>
<dbReference type="RefSeq" id="WP_378036895.1">
    <property type="nucleotide sequence ID" value="NZ_JBHSIV010000014.1"/>
</dbReference>
<evidence type="ECO:0000256" key="1">
    <source>
        <dbReference type="SAM" id="Coils"/>
    </source>
</evidence>
<dbReference type="Gene3D" id="2.30.110.10">
    <property type="entry name" value="Electron Transport, Fmn-binding Protein, Chain A"/>
    <property type="match status" value="1"/>
</dbReference>
<dbReference type="InterPro" id="IPR011576">
    <property type="entry name" value="Pyridox_Oxase_N"/>
</dbReference>
<evidence type="ECO:0000259" key="3">
    <source>
        <dbReference type="Pfam" id="PF01243"/>
    </source>
</evidence>
<feature type="coiled-coil region" evidence="1">
    <location>
        <begin position="176"/>
        <end position="203"/>
    </location>
</feature>
<dbReference type="PANTHER" id="PTHR42815">
    <property type="entry name" value="FAD-BINDING, PUTATIVE (AFU_ORTHOLOGUE AFUA_6G07600)-RELATED"/>
    <property type="match status" value="1"/>
</dbReference>
<evidence type="ECO:0000313" key="5">
    <source>
        <dbReference type="Proteomes" id="UP001595947"/>
    </source>
</evidence>
<dbReference type="PANTHER" id="PTHR42815:SF2">
    <property type="entry name" value="FAD-BINDING, PUTATIVE (AFU_ORTHOLOGUE AFUA_6G07600)-RELATED"/>
    <property type="match status" value="1"/>
</dbReference>
<dbReference type="InterPro" id="IPR012349">
    <property type="entry name" value="Split_barrel_FMN-bd"/>
</dbReference>
<evidence type="ECO:0000313" key="4">
    <source>
        <dbReference type="EMBL" id="MFC5063549.1"/>
    </source>
</evidence>
<keyword evidence="1" id="KW-0175">Coiled coil</keyword>
<sequence length="207" mass="22983">MSRFAHLTYTAPVREVQQEQGSLAANDRRLAGGDPGPDVLGPAEREFVGELDGFYLATVNADGWPYLQYRGGPPGFVHALDEHTLAFADVRGNRQYLSAGNLRTDDRVALFFMQYSTRTRLKVLGRARTVALDAEPALAARLADVRTDGRVERLLVIDVEGVDWNCPQHITPRFTVAEIEQGVGHLQARIEELERENRRLRGGVGDS</sequence>
<evidence type="ECO:0000256" key="2">
    <source>
        <dbReference type="SAM" id="MobiDB-lite"/>
    </source>
</evidence>
<feature type="domain" description="Pyridoxamine 5'-phosphate oxidase N-terminal" evidence="3">
    <location>
        <begin position="42"/>
        <end position="136"/>
    </location>
</feature>
<comment type="caution">
    <text evidence="4">The sequence shown here is derived from an EMBL/GenBank/DDBJ whole genome shotgun (WGS) entry which is preliminary data.</text>
</comment>
<organism evidence="4 5">
    <name type="scientific">Actinomycetospora atypica</name>
    <dbReference type="NCBI Taxonomy" id="1290095"/>
    <lineage>
        <taxon>Bacteria</taxon>
        <taxon>Bacillati</taxon>
        <taxon>Actinomycetota</taxon>
        <taxon>Actinomycetes</taxon>
        <taxon>Pseudonocardiales</taxon>
        <taxon>Pseudonocardiaceae</taxon>
        <taxon>Actinomycetospora</taxon>
    </lineage>
</organism>
<dbReference type="SUPFAM" id="SSF50475">
    <property type="entry name" value="FMN-binding split barrel"/>
    <property type="match status" value="1"/>
</dbReference>
<dbReference type="Proteomes" id="UP001595947">
    <property type="component" value="Unassembled WGS sequence"/>
</dbReference>
<dbReference type="Pfam" id="PF01243">
    <property type="entry name" value="PNPOx_N"/>
    <property type="match status" value="1"/>
</dbReference>
<keyword evidence="5" id="KW-1185">Reference proteome</keyword>
<reference evidence="5" key="1">
    <citation type="journal article" date="2019" name="Int. J. Syst. Evol. Microbiol.">
        <title>The Global Catalogue of Microorganisms (GCM) 10K type strain sequencing project: providing services to taxonomists for standard genome sequencing and annotation.</title>
        <authorList>
            <consortium name="The Broad Institute Genomics Platform"/>
            <consortium name="The Broad Institute Genome Sequencing Center for Infectious Disease"/>
            <person name="Wu L."/>
            <person name="Ma J."/>
        </authorList>
    </citation>
    <scope>NUCLEOTIDE SEQUENCE [LARGE SCALE GENOMIC DNA]</scope>
    <source>
        <strain evidence="5">CGMCC 4.7093</strain>
    </source>
</reference>
<name>A0ABV9YN49_9PSEU</name>